<evidence type="ECO:0000256" key="1">
    <source>
        <dbReference type="ARBA" id="ARBA00023015"/>
    </source>
</evidence>
<dbReference type="InterPro" id="IPR050707">
    <property type="entry name" value="HTH_MetabolicPath_Reg"/>
</dbReference>
<dbReference type="PROSITE" id="PS51077">
    <property type="entry name" value="HTH_ICLR"/>
    <property type="match status" value="1"/>
</dbReference>
<dbReference type="SMART" id="SM00346">
    <property type="entry name" value="HTH_ICLR"/>
    <property type="match status" value="1"/>
</dbReference>
<keyword evidence="3" id="KW-0804">Transcription</keyword>
<dbReference type="RefSeq" id="WP_345439847.1">
    <property type="nucleotide sequence ID" value="NZ_BAABKO010000004.1"/>
</dbReference>
<dbReference type="Pfam" id="PF01614">
    <property type="entry name" value="IclR_C"/>
    <property type="match status" value="1"/>
</dbReference>
<gene>
    <name evidence="6" type="ORF">GCM10023351_25960</name>
</gene>
<dbReference type="EMBL" id="BAABKO010000004">
    <property type="protein sequence ID" value="GAA4779710.1"/>
    <property type="molecule type" value="Genomic_DNA"/>
</dbReference>
<dbReference type="InterPro" id="IPR005471">
    <property type="entry name" value="Tscrpt_reg_IclR_N"/>
</dbReference>
<reference evidence="7" key="1">
    <citation type="journal article" date="2019" name="Int. J. Syst. Evol. Microbiol.">
        <title>The Global Catalogue of Microorganisms (GCM) 10K type strain sequencing project: providing services to taxonomists for standard genome sequencing and annotation.</title>
        <authorList>
            <consortium name="The Broad Institute Genomics Platform"/>
            <consortium name="The Broad Institute Genome Sequencing Center for Infectious Disease"/>
            <person name="Wu L."/>
            <person name="Ma J."/>
        </authorList>
    </citation>
    <scope>NUCLEOTIDE SEQUENCE [LARGE SCALE GENOMIC DNA]</scope>
    <source>
        <strain evidence="7">JCM 18537</strain>
    </source>
</reference>
<dbReference type="Proteomes" id="UP001501645">
    <property type="component" value="Unassembled WGS sequence"/>
</dbReference>
<dbReference type="PANTHER" id="PTHR30136">
    <property type="entry name" value="HELIX-TURN-HELIX TRANSCRIPTIONAL REGULATOR, ICLR FAMILY"/>
    <property type="match status" value="1"/>
</dbReference>
<keyword evidence="7" id="KW-1185">Reference proteome</keyword>
<evidence type="ECO:0000259" key="5">
    <source>
        <dbReference type="PROSITE" id="PS51078"/>
    </source>
</evidence>
<keyword evidence="1" id="KW-0805">Transcription regulation</keyword>
<evidence type="ECO:0000256" key="2">
    <source>
        <dbReference type="ARBA" id="ARBA00023125"/>
    </source>
</evidence>
<protein>
    <submittedName>
        <fullName evidence="6">IclR family transcriptional regulator C-terminal domain-containing protein</fullName>
    </submittedName>
</protein>
<keyword evidence="2" id="KW-0238">DNA-binding</keyword>
<comment type="caution">
    <text evidence="6">The sequence shown here is derived from an EMBL/GenBank/DDBJ whole genome shotgun (WGS) entry which is preliminary data.</text>
</comment>
<dbReference type="Gene3D" id="3.30.450.40">
    <property type="match status" value="1"/>
</dbReference>
<dbReference type="PROSITE" id="PS51078">
    <property type="entry name" value="ICLR_ED"/>
    <property type="match status" value="1"/>
</dbReference>
<dbReference type="PANTHER" id="PTHR30136:SF34">
    <property type="entry name" value="TRANSCRIPTIONAL REGULATOR"/>
    <property type="match status" value="1"/>
</dbReference>
<accession>A0ABP9AFV8</accession>
<proteinExistence type="predicted"/>
<evidence type="ECO:0000256" key="3">
    <source>
        <dbReference type="ARBA" id="ARBA00023163"/>
    </source>
</evidence>
<feature type="domain" description="IclR-ED" evidence="5">
    <location>
        <begin position="72"/>
        <end position="254"/>
    </location>
</feature>
<dbReference type="Pfam" id="PF09339">
    <property type="entry name" value="HTH_IclR"/>
    <property type="match status" value="1"/>
</dbReference>
<dbReference type="InterPro" id="IPR036388">
    <property type="entry name" value="WH-like_DNA-bd_sf"/>
</dbReference>
<dbReference type="InterPro" id="IPR036390">
    <property type="entry name" value="WH_DNA-bd_sf"/>
</dbReference>
<organism evidence="6 7">
    <name type="scientific">Microbacterium gilvum</name>
    <dbReference type="NCBI Taxonomy" id="1336204"/>
    <lineage>
        <taxon>Bacteria</taxon>
        <taxon>Bacillati</taxon>
        <taxon>Actinomycetota</taxon>
        <taxon>Actinomycetes</taxon>
        <taxon>Micrococcales</taxon>
        <taxon>Microbacteriaceae</taxon>
        <taxon>Microbacterium</taxon>
    </lineage>
</organism>
<name>A0ABP9AFV8_9MICO</name>
<dbReference type="SUPFAM" id="SSF46785">
    <property type="entry name" value="Winged helix' DNA-binding domain"/>
    <property type="match status" value="1"/>
</dbReference>
<feature type="domain" description="HTH iclR-type" evidence="4">
    <location>
        <begin position="11"/>
        <end position="71"/>
    </location>
</feature>
<evidence type="ECO:0000259" key="4">
    <source>
        <dbReference type="PROSITE" id="PS51077"/>
    </source>
</evidence>
<sequence length="258" mass="27529">MTDDRDPAYFVKSAEKTLAVLLAFRATQPRLTVTQVAEATDLTRAAARRFLLTLVDLGYVATDGPSFELTPRVLDFGAGFLAGLDLPKIAHPHLTALAHRLDESATLSVLDGDEVVYIARVAAPRLHSVTVNVGRRLPAWATSMGRVLIAALPEEARAALLDRVQVQPFTDHTISTSAELRAEIARVGAQGWSFVSQELDDGLRGLAVPVRRGADVLAALNISVHASHLRGASVDELVPDLLACAEAIGADYGGRALI</sequence>
<evidence type="ECO:0000313" key="6">
    <source>
        <dbReference type="EMBL" id="GAA4779710.1"/>
    </source>
</evidence>
<dbReference type="InterPro" id="IPR014757">
    <property type="entry name" value="Tscrpt_reg_IclR_C"/>
</dbReference>
<evidence type="ECO:0000313" key="7">
    <source>
        <dbReference type="Proteomes" id="UP001501645"/>
    </source>
</evidence>
<dbReference type="SUPFAM" id="SSF55781">
    <property type="entry name" value="GAF domain-like"/>
    <property type="match status" value="1"/>
</dbReference>
<dbReference type="InterPro" id="IPR029016">
    <property type="entry name" value="GAF-like_dom_sf"/>
</dbReference>
<dbReference type="Gene3D" id="1.10.10.10">
    <property type="entry name" value="Winged helix-like DNA-binding domain superfamily/Winged helix DNA-binding domain"/>
    <property type="match status" value="1"/>
</dbReference>